<organism evidence="1 2">
    <name type="scientific">Mucilaginibacter paludis DSM 18603</name>
    <dbReference type="NCBI Taxonomy" id="714943"/>
    <lineage>
        <taxon>Bacteria</taxon>
        <taxon>Pseudomonadati</taxon>
        <taxon>Bacteroidota</taxon>
        <taxon>Sphingobacteriia</taxon>
        <taxon>Sphingobacteriales</taxon>
        <taxon>Sphingobacteriaceae</taxon>
        <taxon>Mucilaginibacter</taxon>
    </lineage>
</organism>
<evidence type="ECO:0000313" key="2">
    <source>
        <dbReference type="Proteomes" id="UP000002774"/>
    </source>
</evidence>
<accession>H1Y3K0</accession>
<sequence length="497" mass="54504">MADYNNVFWYLVLSKNIDVKNKFSFLICLIFLLFMQSACKRHDESPASPTDDFNATLNIAGDGLSPEDADFMDSISVDISHDDIFFSDGTPKYPDAAIIQQGEKVQFTNPILTTLGTNKSLTALARDLLIDDMWVNVVELSAEKIFVTHPDDGELSPKHMGYAYSYGQRDYGHRLPPPDGNLLHRKYSVFGTDCSGLMINLSRNAGVQISDCISITFEGALRQALAKKTAYTGMRVCNLGALSPDQFKNCDYIIWPGKRHIGMLSNSTKGWVVFSSHGTPVPLSLQDQMNNWGPKRGVHAISLSKALSNPYWKTGYQIVRIVAIGDQMLGGSLFYLDNTNQHGLIAATQDQSTNYTIPHDIPETGNVTTTGNESAIYSGLTNTQKLISSNTAAKGVALLCSNYKGGGYSDWYLPSSLELAELYKQKDIVGGFLSNYYASSTWIVNPDPDYYGTGKGATFIAISFLNFSNGSSYSVDGNARGGAPVYPPSNIRAVRKF</sequence>
<protein>
    <recommendedName>
        <fullName evidence="3">DUF1566 domain-containing protein</fullName>
    </recommendedName>
</protein>
<proteinExistence type="predicted"/>
<gene>
    <name evidence="1" type="ORF">Mucpa_5699</name>
</gene>
<dbReference type="AlphaFoldDB" id="H1Y3K0"/>
<evidence type="ECO:0000313" key="1">
    <source>
        <dbReference type="EMBL" id="EHQ29768.1"/>
    </source>
</evidence>
<evidence type="ECO:0008006" key="3">
    <source>
        <dbReference type="Google" id="ProtNLM"/>
    </source>
</evidence>
<name>H1Y3K0_9SPHI</name>
<dbReference type="OrthoDB" id="9765957at2"/>
<dbReference type="EMBL" id="CM001403">
    <property type="protein sequence ID" value="EHQ29768.1"/>
    <property type="molecule type" value="Genomic_DNA"/>
</dbReference>
<dbReference type="Proteomes" id="UP000002774">
    <property type="component" value="Chromosome"/>
</dbReference>
<dbReference type="STRING" id="714943.Mucpa_5699"/>
<dbReference type="RefSeq" id="WP_008511139.1">
    <property type="nucleotide sequence ID" value="NZ_CM001403.1"/>
</dbReference>
<keyword evidence="2" id="KW-1185">Reference proteome</keyword>
<dbReference type="HOGENOM" id="CLU_548371_0_0_10"/>
<reference evidence="1" key="1">
    <citation type="submission" date="2011-09" db="EMBL/GenBank/DDBJ databases">
        <title>The permanent draft genome of Mucilaginibacter paludis DSM 18603.</title>
        <authorList>
            <consortium name="US DOE Joint Genome Institute (JGI-PGF)"/>
            <person name="Lucas S."/>
            <person name="Han J."/>
            <person name="Lapidus A."/>
            <person name="Bruce D."/>
            <person name="Goodwin L."/>
            <person name="Pitluck S."/>
            <person name="Peters L."/>
            <person name="Kyrpides N."/>
            <person name="Mavromatis K."/>
            <person name="Ivanova N."/>
            <person name="Mikhailova N."/>
            <person name="Held B."/>
            <person name="Detter J.C."/>
            <person name="Tapia R."/>
            <person name="Han C."/>
            <person name="Land M."/>
            <person name="Hauser L."/>
            <person name="Markowitz V."/>
            <person name="Cheng J.-F."/>
            <person name="Hugenholtz P."/>
            <person name="Woyke T."/>
            <person name="Wu D."/>
            <person name="Tindall B."/>
            <person name="Brambilla E."/>
            <person name="Klenk H.-P."/>
            <person name="Eisen J.A."/>
        </authorList>
    </citation>
    <scope>NUCLEOTIDE SEQUENCE [LARGE SCALE GENOMIC DNA]</scope>
    <source>
        <strain evidence="1">DSM 18603</strain>
    </source>
</reference>